<proteinExistence type="predicted"/>
<name>A0ABW7EP42_9BURK</name>
<feature type="transmembrane region" description="Helical" evidence="1">
    <location>
        <begin position="36"/>
        <end position="53"/>
    </location>
</feature>
<dbReference type="RefSeq" id="WP_394469866.1">
    <property type="nucleotide sequence ID" value="NZ_JBIGHY010000002.1"/>
</dbReference>
<keyword evidence="1" id="KW-1133">Transmembrane helix</keyword>
<keyword evidence="1" id="KW-0812">Transmembrane</keyword>
<gene>
    <name evidence="2" type="ORF">ACG02S_07745</name>
</gene>
<accession>A0ABW7EP42</accession>
<protein>
    <recommendedName>
        <fullName evidence="4">Holin</fullName>
    </recommendedName>
</protein>
<feature type="transmembrane region" description="Helical" evidence="1">
    <location>
        <begin position="73"/>
        <end position="92"/>
    </location>
</feature>
<evidence type="ECO:0008006" key="4">
    <source>
        <dbReference type="Google" id="ProtNLM"/>
    </source>
</evidence>
<sequence length="132" mass="12936">MPEPTSTAVATVATAAATVPALTAFGVPLGLQPELLVAGFAGALVAIVLLNAVPGPSDTWRELLRTTTRRIGAAVASSLTAGYLVPMLAASVSISQPVLLGMAFAAGAGAQQLLRKAIARVSATAGSAGEGA</sequence>
<keyword evidence="1" id="KW-0472">Membrane</keyword>
<dbReference type="Proteomes" id="UP001606300">
    <property type="component" value="Unassembled WGS sequence"/>
</dbReference>
<evidence type="ECO:0000256" key="1">
    <source>
        <dbReference type="SAM" id="Phobius"/>
    </source>
</evidence>
<comment type="caution">
    <text evidence="2">The sequence shown here is derived from an EMBL/GenBank/DDBJ whole genome shotgun (WGS) entry which is preliminary data.</text>
</comment>
<dbReference type="EMBL" id="JBIGHY010000002">
    <property type="protein sequence ID" value="MFG6413791.1"/>
    <property type="molecule type" value="Genomic_DNA"/>
</dbReference>
<evidence type="ECO:0000313" key="2">
    <source>
        <dbReference type="EMBL" id="MFG6413791.1"/>
    </source>
</evidence>
<organism evidence="2 3">
    <name type="scientific">Pelomonas dachongensis</name>
    <dbReference type="NCBI Taxonomy" id="3299029"/>
    <lineage>
        <taxon>Bacteria</taxon>
        <taxon>Pseudomonadati</taxon>
        <taxon>Pseudomonadota</taxon>
        <taxon>Betaproteobacteria</taxon>
        <taxon>Burkholderiales</taxon>
        <taxon>Sphaerotilaceae</taxon>
        <taxon>Roseateles</taxon>
    </lineage>
</organism>
<reference evidence="2 3" key="1">
    <citation type="submission" date="2024-09" db="EMBL/GenBank/DDBJ databases">
        <title>Novel species of the genus Pelomonas and Roseateles isolated from streams.</title>
        <authorList>
            <person name="Lu H."/>
        </authorList>
    </citation>
    <scope>NUCLEOTIDE SEQUENCE [LARGE SCALE GENOMIC DNA]</scope>
    <source>
        <strain evidence="2 3">DC23W</strain>
    </source>
</reference>
<evidence type="ECO:0000313" key="3">
    <source>
        <dbReference type="Proteomes" id="UP001606300"/>
    </source>
</evidence>
<keyword evidence="3" id="KW-1185">Reference proteome</keyword>